<feature type="non-terminal residue" evidence="6">
    <location>
        <position position="1"/>
    </location>
</feature>
<evidence type="ECO:0000256" key="1">
    <source>
        <dbReference type="ARBA" id="ARBA00008140"/>
    </source>
</evidence>
<gene>
    <name evidence="5" type="ORF">GIL414_LOCUS35853</name>
    <name evidence="6" type="ORF">GIL414_LOCUS54658</name>
</gene>
<dbReference type="GO" id="GO:0008233">
    <property type="term" value="F:peptidase activity"/>
    <property type="evidence" value="ECO:0007669"/>
    <property type="project" value="UniProtKB-KW"/>
</dbReference>
<sequence length="58" mass="7224">MTELTQDEIEKKILFNMYDKFTRNDYDLIRRNCNHFTDIFLDRLLGIHLPMQFNRTER</sequence>
<evidence type="ECO:0000259" key="4">
    <source>
        <dbReference type="PROSITE" id="PS51858"/>
    </source>
</evidence>
<reference evidence="6" key="1">
    <citation type="submission" date="2021-02" db="EMBL/GenBank/DDBJ databases">
        <authorList>
            <person name="Nowell W R."/>
        </authorList>
    </citation>
    <scope>NUCLEOTIDE SEQUENCE</scope>
</reference>
<evidence type="ECO:0000313" key="6">
    <source>
        <dbReference type="EMBL" id="CAF4957512.1"/>
    </source>
</evidence>
<organism evidence="6 7">
    <name type="scientific">Rotaria magnacalcarata</name>
    <dbReference type="NCBI Taxonomy" id="392030"/>
    <lineage>
        <taxon>Eukaryota</taxon>
        <taxon>Metazoa</taxon>
        <taxon>Spiralia</taxon>
        <taxon>Gnathifera</taxon>
        <taxon>Rotifera</taxon>
        <taxon>Eurotatoria</taxon>
        <taxon>Bdelloidea</taxon>
        <taxon>Philodinida</taxon>
        <taxon>Philodinidae</taxon>
        <taxon>Rotaria</taxon>
    </lineage>
</organism>
<evidence type="ECO:0000256" key="3">
    <source>
        <dbReference type="ARBA" id="ARBA00022801"/>
    </source>
</evidence>
<proteinExistence type="inferred from homology"/>
<keyword evidence="2" id="KW-0645">Protease</keyword>
<evidence type="ECO:0000313" key="5">
    <source>
        <dbReference type="EMBL" id="CAF4526736.1"/>
    </source>
</evidence>
<dbReference type="InterPro" id="IPR008580">
    <property type="entry name" value="PPPDE_dom"/>
</dbReference>
<accession>A0A8S3D061</accession>
<protein>
    <recommendedName>
        <fullName evidence="4">PPPDE domain-containing protein</fullName>
    </recommendedName>
</protein>
<dbReference type="AlphaFoldDB" id="A0A8S3D061"/>
<dbReference type="PROSITE" id="PS51858">
    <property type="entry name" value="PPPDE"/>
    <property type="match status" value="1"/>
</dbReference>
<evidence type="ECO:0000313" key="7">
    <source>
        <dbReference type="Proteomes" id="UP000681720"/>
    </source>
</evidence>
<dbReference type="InterPro" id="IPR042266">
    <property type="entry name" value="PPPDE_sf"/>
</dbReference>
<feature type="domain" description="PPPDE" evidence="4">
    <location>
        <begin position="1"/>
        <end position="58"/>
    </location>
</feature>
<keyword evidence="3" id="KW-0378">Hydrolase</keyword>
<dbReference type="Pfam" id="PF05903">
    <property type="entry name" value="Peptidase_C97"/>
    <property type="match status" value="1"/>
</dbReference>
<comment type="caution">
    <text evidence="6">The sequence shown here is derived from an EMBL/GenBank/DDBJ whole genome shotgun (WGS) entry which is preliminary data.</text>
</comment>
<dbReference type="Proteomes" id="UP000681720">
    <property type="component" value="Unassembled WGS sequence"/>
</dbReference>
<evidence type="ECO:0000256" key="2">
    <source>
        <dbReference type="ARBA" id="ARBA00022670"/>
    </source>
</evidence>
<dbReference type="EMBL" id="CAJOBJ010192119">
    <property type="protein sequence ID" value="CAF4957512.1"/>
    <property type="molecule type" value="Genomic_DNA"/>
</dbReference>
<dbReference type="GO" id="GO:0006508">
    <property type="term" value="P:proteolysis"/>
    <property type="evidence" value="ECO:0007669"/>
    <property type="project" value="UniProtKB-KW"/>
</dbReference>
<name>A0A8S3D061_9BILA</name>
<comment type="similarity">
    <text evidence="1">Belongs to the DeSI family.</text>
</comment>
<dbReference type="EMBL" id="CAJOBJ010087529">
    <property type="protein sequence ID" value="CAF4526736.1"/>
    <property type="molecule type" value="Genomic_DNA"/>
</dbReference>
<dbReference type="Gene3D" id="3.90.1720.30">
    <property type="entry name" value="PPPDE domains"/>
    <property type="match status" value="1"/>
</dbReference>